<feature type="domain" description="VWA7 Ig-like" evidence="2">
    <location>
        <begin position="83"/>
        <end position="177"/>
    </location>
</feature>
<evidence type="ECO:0000313" key="4">
    <source>
        <dbReference type="RefSeq" id="XP_035690015.1"/>
    </source>
</evidence>
<reference evidence="3" key="1">
    <citation type="journal article" date="2020" name="Nat. Ecol. Evol.">
        <title>Deeply conserved synteny resolves early events in vertebrate evolution.</title>
        <authorList>
            <person name="Simakov O."/>
            <person name="Marletaz F."/>
            <person name="Yue J.X."/>
            <person name="O'Connell B."/>
            <person name="Jenkins J."/>
            <person name="Brandt A."/>
            <person name="Calef R."/>
            <person name="Tung C.H."/>
            <person name="Huang T.K."/>
            <person name="Schmutz J."/>
            <person name="Satoh N."/>
            <person name="Yu J.K."/>
            <person name="Putnam N.H."/>
            <person name="Green R.E."/>
            <person name="Rokhsar D.S."/>
        </authorList>
    </citation>
    <scope>NUCLEOTIDE SEQUENCE [LARGE SCALE GENOMIC DNA]</scope>
    <source>
        <strain evidence="3">S238N-H82</strain>
    </source>
</reference>
<evidence type="ECO:0000259" key="2">
    <source>
        <dbReference type="Pfam" id="PF23619"/>
    </source>
</evidence>
<dbReference type="AlphaFoldDB" id="A0A9J7LXC5"/>
<sequence length="284" mass="30607">MTAEENLDRLQQVVLFDRAGTEIIASPLQSRAGISGTKYSATILLSSQSFRIGVKGTDRNNFTLQRIDMAWIQPQYFSVETLPGTQGQLFPGGQLTVPVLIMNHGNLNVFRLNVSDDAGLVRGVEPAVVSLPFGENTTVLVTFAAPANSSIGSTSITTLLVSGDDGSFNSIVLRVSVEARSTDVPDFVPPSCIIQDISKNCSLEQQHLSICGNYNWSTPGAIVNNDASDIASIVVGSVLGSVVLILIILHAVVSFSVSWYRRRGQKKVAHAQYRVNEVDISQID</sequence>
<reference evidence="4" key="2">
    <citation type="submission" date="2025-08" db="UniProtKB">
        <authorList>
            <consortium name="RefSeq"/>
        </authorList>
    </citation>
    <scope>IDENTIFICATION</scope>
    <source>
        <strain evidence="4">S238N-H82</strain>
        <tissue evidence="4">Testes</tissue>
    </source>
</reference>
<dbReference type="GeneID" id="118425315"/>
<dbReference type="Proteomes" id="UP000001554">
    <property type="component" value="Chromosome 11"/>
</dbReference>
<dbReference type="PANTHER" id="PTHR14905:SF21">
    <property type="entry name" value="VWFA DOMAIN-CONTAINING PROTEIN"/>
    <property type="match status" value="1"/>
</dbReference>
<keyword evidence="1" id="KW-0812">Transmembrane</keyword>
<accession>A0A9J7LXC5</accession>
<evidence type="ECO:0000256" key="1">
    <source>
        <dbReference type="SAM" id="Phobius"/>
    </source>
</evidence>
<dbReference type="InterPro" id="IPR057615">
    <property type="entry name" value="Ig_VWA7"/>
</dbReference>
<dbReference type="Pfam" id="PF23619">
    <property type="entry name" value="Ig_VWA7"/>
    <property type="match status" value="1"/>
</dbReference>
<name>A0A9J7LXC5_BRAFL</name>
<keyword evidence="3" id="KW-1185">Reference proteome</keyword>
<feature type="transmembrane region" description="Helical" evidence="1">
    <location>
        <begin position="233"/>
        <end position="257"/>
    </location>
</feature>
<dbReference type="InterPro" id="IPR052577">
    <property type="entry name" value="VWA7"/>
</dbReference>
<keyword evidence="1" id="KW-1133">Transmembrane helix</keyword>
<protein>
    <submittedName>
        <fullName evidence="4">Uncharacterized protein LOC118425315</fullName>
    </submittedName>
</protein>
<proteinExistence type="predicted"/>
<dbReference type="KEGG" id="bfo:118425315"/>
<evidence type="ECO:0000313" key="3">
    <source>
        <dbReference type="Proteomes" id="UP000001554"/>
    </source>
</evidence>
<dbReference type="PANTHER" id="PTHR14905">
    <property type="entry name" value="NG37"/>
    <property type="match status" value="1"/>
</dbReference>
<gene>
    <name evidence="4" type="primary">LOC118425315</name>
</gene>
<dbReference type="OMA" id="IDMAWIQ"/>
<dbReference type="RefSeq" id="XP_035690015.1">
    <property type="nucleotide sequence ID" value="XM_035834122.1"/>
</dbReference>
<organism evidence="3 4">
    <name type="scientific">Branchiostoma floridae</name>
    <name type="common">Florida lancelet</name>
    <name type="synonym">Amphioxus</name>
    <dbReference type="NCBI Taxonomy" id="7739"/>
    <lineage>
        <taxon>Eukaryota</taxon>
        <taxon>Metazoa</taxon>
        <taxon>Chordata</taxon>
        <taxon>Cephalochordata</taxon>
        <taxon>Leptocardii</taxon>
        <taxon>Amphioxiformes</taxon>
        <taxon>Branchiostomatidae</taxon>
        <taxon>Branchiostoma</taxon>
    </lineage>
</organism>
<keyword evidence="1" id="KW-0472">Membrane</keyword>